<feature type="binding site" description="axial binding residue" evidence="2">
    <location>
        <position position="133"/>
    </location>
    <ligand>
        <name>heme</name>
        <dbReference type="ChEBI" id="CHEBI:30413"/>
    </ligand>
    <ligandPart>
        <name>Fe</name>
        <dbReference type="ChEBI" id="CHEBI:18248"/>
    </ligandPart>
</feature>
<dbReference type="PANTHER" id="PTHR24305">
    <property type="entry name" value="CYTOCHROME P450"/>
    <property type="match status" value="1"/>
</dbReference>
<name>A0A4P9XG81_9FUNG</name>
<comment type="cofactor">
    <cofactor evidence="2">
        <name>heme</name>
        <dbReference type="ChEBI" id="CHEBI:30413"/>
    </cofactor>
</comment>
<keyword evidence="2" id="KW-0408">Iron</keyword>
<keyword evidence="2" id="KW-0349">Heme</keyword>
<evidence type="ECO:0000256" key="1">
    <source>
        <dbReference type="ARBA" id="ARBA00010617"/>
    </source>
</evidence>
<dbReference type="InterPro" id="IPR050121">
    <property type="entry name" value="Cytochrome_P450_monoxygenase"/>
</dbReference>
<evidence type="ECO:0000313" key="3">
    <source>
        <dbReference type="EMBL" id="RKP04624.1"/>
    </source>
</evidence>
<organism evidence="3 4">
    <name type="scientific">Thamnocephalis sphaerospora</name>
    <dbReference type="NCBI Taxonomy" id="78915"/>
    <lineage>
        <taxon>Eukaryota</taxon>
        <taxon>Fungi</taxon>
        <taxon>Fungi incertae sedis</taxon>
        <taxon>Zoopagomycota</taxon>
        <taxon>Zoopagomycotina</taxon>
        <taxon>Zoopagomycetes</taxon>
        <taxon>Zoopagales</taxon>
        <taxon>Sigmoideomycetaceae</taxon>
        <taxon>Thamnocephalis</taxon>
    </lineage>
</organism>
<dbReference type="Gene3D" id="1.10.630.10">
    <property type="entry name" value="Cytochrome P450"/>
    <property type="match status" value="1"/>
</dbReference>
<evidence type="ECO:0000313" key="4">
    <source>
        <dbReference type="Proteomes" id="UP000271241"/>
    </source>
</evidence>
<evidence type="ECO:0000256" key="2">
    <source>
        <dbReference type="PIRSR" id="PIRSR602401-1"/>
    </source>
</evidence>
<proteinExistence type="inferred from homology"/>
<comment type="similarity">
    <text evidence="1">Belongs to the cytochrome P450 family.</text>
</comment>
<accession>A0A4P9XG81</accession>
<dbReference type="PRINTS" id="PR00385">
    <property type="entry name" value="P450"/>
</dbReference>
<reference evidence="4" key="1">
    <citation type="journal article" date="2018" name="Nat. Microbiol.">
        <title>Leveraging single-cell genomics to expand the fungal tree of life.</title>
        <authorList>
            <person name="Ahrendt S.R."/>
            <person name="Quandt C.A."/>
            <person name="Ciobanu D."/>
            <person name="Clum A."/>
            <person name="Salamov A."/>
            <person name="Andreopoulos B."/>
            <person name="Cheng J.F."/>
            <person name="Woyke T."/>
            <person name="Pelin A."/>
            <person name="Henrissat B."/>
            <person name="Reynolds N.K."/>
            <person name="Benny G.L."/>
            <person name="Smith M.E."/>
            <person name="James T.Y."/>
            <person name="Grigoriev I.V."/>
        </authorList>
    </citation>
    <scope>NUCLEOTIDE SEQUENCE [LARGE SCALE GENOMIC DNA]</scope>
    <source>
        <strain evidence="4">RSA 1356</strain>
    </source>
</reference>
<dbReference type="Pfam" id="PF00067">
    <property type="entry name" value="p450"/>
    <property type="match status" value="1"/>
</dbReference>
<dbReference type="SUPFAM" id="SSF48264">
    <property type="entry name" value="Cytochrome P450"/>
    <property type="match status" value="1"/>
</dbReference>
<dbReference type="GO" id="GO:0016705">
    <property type="term" value="F:oxidoreductase activity, acting on paired donors, with incorporation or reduction of molecular oxygen"/>
    <property type="evidence" value="ECO:0007669"/>
    <property type="project" value="InterPro"/>
</dbReference>
<dbReference type="InterPro" id="IPR036396">
    <property type="entry name" value="Cyt_P450_sf"/>
</dbReference>
<dbReference type="Proteomes" id="UP000271241">
    <property type="component" value="Unassembled WGS sequence"/>
</dbReference>
<dbReference type="InterPro" id="IPR001128">
    <property type="entry name" value="Cyt_P450"/>
</dbReference>
<dbReference type="STRING" id="78915.A0A4P9XG81"/>
<dbReference type="GO" id="GO:0005506">
    <property type="term" value="F:iron ion binding"/>
    <property type="evidence" value="ECO:0007669"/>
    <property type="project" value="InterPro"/>
</dbReference>
<sequence length="189" mass="21422">MTWCVSSMRPFPGCLDRLRAEINAAVPDRSTPITHAAVRELPYLNAVINESQRLRPISPHGMSRIVPKEGVMLGGYFIPGGTTILASIKTLQEDKNVFPDPMAFKPERWLADESTVATMKRSLIPFQIGPRACIGRVLAMMEMRLTIAELVRHFAFEIPPHLQTDMTPVNRFIYRPKDNKYVVLPHRID</sequence>
<protein>
    <submittedName>
        <fullName evidence="3">Cytochrome P450</fullName>
    </submittedName>
</protein>
<dbReference type="PRINTS" id="PR00463">
    <property type="entry name" value="EP450I"/>
</dbReference>
<dbReference type="PANTHER" id="PTHR24305:SF166">
    <property type="entry name" value="CYTOCHROME P450 12A4, MITOCHONDRIAL-RELATED"/>
    <property type="match status" value="1"/>
</dbReference>
<dbReference type="InterPro" id="IPR002401">
    <property type="entry name" value="Cyt_P450_E_grp-I"/>
</dbReference>
<keyword evidence="2" id="KW-0479">Metal-binding</keyword>
<dbReference type="AlphaFoldDB" id="A0A4P9XG81"/>
<gene>
    <name evidence="3" type="ORF">THASP1DRAFT_33585</name>
</gene>
<dbReference type="EMBL" id="KZ993578">
    <property type="protein sequence ID" value="RKP04624.1"/>
    <property type="molecule type" value="Genomic_DNA"/>
</dbReference>
<dbReference type="GO" id="GO:0020037">
    <property type="term" value="F:heme binding"/>
    <property type="evidence" value="ECO:0007669"/>
    <property type="project" value="InterPro"/>
</dbReference>
<keyword evidence="4" id="KW-1185">Reference proteome</keyword>
<dbReference type="OrthoDB" id="1470350at2759"/>
<dbReference type="GO" id="GO:0004497">
    <property type="term" value="F:monooxygenase activity"/>
    <property type="evidence" value="ECO:0007669"/>
    <property type="project" value="InterPro"/>
</dbReference>